<dbReference type="InterPro" id="IPR010920">
    <property type="entry name" value="LSM_dom_sf"/>
</dbReference>
<dbReference type="Gene3D" id="1.10.287.1260">
    <property type="match status" value="1"/>
</dbReference>
<feature type="transmembrane region" description="Helical" evidence="7">
    <location>
        <begin position="139"/>
        <end position="163"/>
    </location>
</feature>
<dbReference type="Pfam" id="PF21088">
    <property type="entry name" value="MS_channel_1st"/>
    <property type="match status" value="1"/>
</dbReference>
<evidence type="ECO:0000313" key="11">
    <source>
        <dbReference type="EMBL" id="OQM73981.1"/>
    </source>
</evidence>
<keyword evidence="3" id="KW-1003">Cell membrane</keyword>
<keyword evidence="5 7" id="KW-1133">Transmembrane helix</keyword>
<evidence type="ECO:0000256" key="6">
    <source>
        <dbReference type="ARBA" id="ARBA00023136"/>
    </source>
</evidence>
<keyword evidence="4 7" id="KW-0812">Transmembrane</keyword>
<dbReference type="InterPro" id="IPR006685">
    <property type="entry name" value="MscS_channel_2nd"/>
</dbReference>
<dbReference type="PANTHER" id="PTHR43634:SF2">
    <property type="entry name" value="LOW CONDUCTANCE MECHANOSENSITIVE CHANNEL YNAI"/>
    <property type="match status" value="1"/>
</dbReference>
<evidence type="ECO:0000256" key="5">
    <source>
        <dbReference type="ARBA" id="ARBA00022989"/>
    </source>
</evidence>
<feature type="transmembrane region" description="Helical" evidence="7">
    <location>
        <begin position="6"/>
        <end position="28"/>
    </location>
</feature>
<dbReference type="GO" id="GO:0008381">
    <property type="term" value="F:mechanosensitive monoatomic ion channel activity"/>
    <property type="evidence" value="ECO:0007669"/>
    <property type="project" value="UniProtKB-ARBA"/>
</dbReference>
<reference evidence="11 12" key="1">
    <citation type="journal article" date="2016" name="Int. J. Syst. Evol. Microbiol.">
        <title>Pseudaminobacter manganicus sp. nov., isolated from sludge of a manganese mine.</title>
        <authorList>
            <person name="Li J."/>
            <person name="Huang J."/>
            <person name="Liao S."/>
            <person name="Wang G."/>
        </authorList>
    </citation>
    <scope>NUCLEOTIDE SEQUENCE [LARGE SCALE GENOMIC DNA]</scope>
    <source>
        <strain evidence="11 12">JH-7</strain>
    </source>
</reference>
<evidence type="ECO:0000259" key="10">
    <source>
        <dbReference type="Pfam" id="PF24956"/>
    </source>
</evidence>
<feature type="domain" description="Mechanosensitive ion channel protein 2/3 C-terminal" evidence="10">
    <location>
        <begin position="251"/>
        <end position="330"/>
    </location>
</feature>
<keyword evidence="6 7" id="KW-0472">Membrane</keyword>
<dbReference type="InterPro" id="IPR023408">
    <property type="entry name" value="MscS_beta-dom_sf"/>
</dbReference>
<dbReference type="PANTHER" id="PTHR43634">
    <property type="entry name" value="OW CONDUCTANCE MECHANOSENSITIVE CHANNEL"/>
    <property type="match status" value="1"/>
</dbReference>
<evidence type="ECO:0008006" key="13">
    <source>
        <dbReference type="Google" id="ProtNLM"/>
    </source>
</evidence>
<dbReference type="SUPFAM" id="SSF82861">
    <property type="entry name" value="Mechanosensitive channel protein MscS (YggB), transmembrane region"/>
    <property type="match status" value="1"/>
</dbReference>
<dbReference type="SUPFAM" id="SSF50182">
    <property type="entry name" value="Sm-like ribonucleoproteins"/>
    <property type="match status" value="1"/>
</dbReference>
<dbReference type="InterPro" id="IPR011014">
    <property type="entry name" value="MscS_channel_TM-2"/>
</dbReference>
<feature type="transmembrane region" description="Helical" evidence="7">
    <location>
        <begin position="169"/>
        <end position="190"/>
    </location>
</feature>
<evidence type="ECO:0000256" key="7">
    <source>
        <dbReference type="SAM" id="Phobius"/>
    </source>
</evidence>
<protein>
    <recommendedName>
        <fullName evidence="13">Mechanosensitive ion channel protein MscS</fullName>
    </recommendedName>
</protein>
<evidence type="ECO:0000259" key="9">
    <source>
        <dbReference type="Pfam" id="PF21088"/>
    </source>
</evidence>
<sequence length="374" mass="41026">MGDHYALWTNIGFAFLVILAVLILNKIVDRILVPFINREASAGNIWRNAILESLNPPVHGVIWIVGLTLAVGFLTRDGGFTLLSGFFPPARDLAVIALVVWFLLRAVGRMEIGFQARAKNKGQDIDPTAIDAIGKLIRAAIIITAILVAMQSLGFSISGLLAFGGIGGIAIGFAAQGLVANLFGGLTIYASRPFKVGEWIIMPGTEVMGEVQSIGWRATRVMGFDRRPFYVPNAMFNTAVLINHSRMTARRIQEYLHLRYRDIDKVPAIVADANKLLSEHPGIEHDFFVFQMDSYGDFALKMFLYAFTQTTDYNEYMSIKEDILLKIGNIVRAHGGELAVPTSTVHMPDGLSFQKSGPTPEPFLQGLAESPQSA</sequence>
<feature type="domain" description="Mechanosensitive ion channel MscS" evidence="8">
    <location>
        <begin position="178"/>
        <end position="246"/>
    </location>
</feature>
<dbReference type="AlphaFoldDB" id="A0A1V8RLA2"/>
<evidence type="ECO:0000259" key="8">
    <source>
        <dbReference type="Pfam" id="PF00924"/>
    </source>
</evidence>
<evidence type="ECO:0000256" key="4">
    <source>
        <dbReference type="ARBA" id="ARBA00022692"/>
    </source>
</evidence>
<dbReference type="InterPro" id="IPR056876">
    <property type="entry name" value="Msl2-3_C"/>
</dbReference>
<dbReference type="InterPro" id="IPR045042">
    <property type="entry name" value="YnaI-like"/>
</dbReference>
<dbReference type="Pfam" id="PF00924">
    <property type="entry name" value="MS_channel_2nd"/>
    <property type="match status" value="1"/>
</dbReference>
<feature type="domain" description="Mechanosensitive ion channel transmembrane helices 2/3" evidence="9">
    <location>
        <begin position="135"/>
        <end position="176"/>
    </location>
</feature>
<feature type="transmembrane region" description="Helical" evidence="7">
    <location>
        <begin position="86"/>
        <end position="104"/>
    </location>
</feature>
<evidence type="ECO:0000313" key="12">
    <source>
        <dbReference type="Proteomes" id="UP000191905"/>
    </source>
</evidence>
<accession>A0A1V8RLA2</accession>
<comment type="caution">
    <text evidence="11">The sequence shown here is derived from an EMBL/GenBank/DDBJ whole genome shotgun (WGS) entry which is preliminary data.</text>
</comment>
<keyword evidence="12" id="KW-1185">Reference proteome</keyword>
<evidence type="ECO:0000256" key="1">
    <source>
        <dbReference type="ARBA" id="ARBA00004651"/>
    </source>
</evidence>
<gene>
    <name evidence="11" type="ORF">BFN67_06535</name>
</gene>
<dbReference type="Pfam" id="PF24956">
    <property type="entry name" value="Msl2-3_C"/>
    <property type="match status" value="1"/>
</dbReference>
<organism evidence="11 12">
    <name type="scientific">Manganibacter manganicus</name>
    <dbReference type="NCBI Taxonomy" id="1873176"/>
    <lineage>
        <taxon>Bacteria</taxon>
        <taxon>Pseudomonadati</taxon>
        <taxon>Pseudomonadota</taxon>
        <taxon>Alphaproteobacteria</taxon>
        <taxon>Hyphomicrobiales</taxon>
        <taxon>Phyllobacteriaceae</taxon>
        <taxon>Manganibacter</taxon>
    </lineage>
</organism>
<name>A0A1V8RLA2_9HYPH</name>
<dbReference type="STRING" id="1873176.BFN67_06535"/>
<evidence type="ECO:0000256" key="2">
    <source>
        <dbReference type="ARBA" id="ARBA00008017"/>
    </source>
</evidence>
<dbReference type="GO" id="GO:0005886">
    <property type="term" value="C:plasma membrane"/>
    <property type="evidence" value="ECO:0007669"/>
    <property type="project" value="UniProtKB-SubCell"/>
</dbReference>
<dbReference type="Gene3D" id="2.30.30.60">
    <property type="match status" value="1"/>
</dbReference>
<dbReference type="InterPro" id="IPR011066">
    <property type="entry name" value="MscS_channel_C_sf"/>
</dbReference>
<dbReference type="Gene3D" id="3.30.70.100">
    <property type="match status" value="1"/>
</dbReference>
<dbReference type="EMBL" id="MDET01000045">
    <property type="protein sequence ID" value="OQM73981.1"/>
    <property type="molecule type" value="Genomic_DNA"/>
</dbReference>
<feature type="transmembrane region" description="Helical" evidence="7">
    <location>
        <begin position="49"/>
        <end position="74"/>
    </location>
</feature>
<comment type="subcellular location">
    <subcellularLocation>
        <location evidence="1">Cell membrane</location>
        <topology evidence="1">Multi-pass membrane protein</topology>
    </subcellularLocation>
</comment>
<evidence type="ECO:0000256" key="3">
    <source>
        <dbReference type="ARBA" id="ARBA00022475"/>
    </source>
</evidence>
<proteinExistence type="inferred from homology"/>
<dbReference type="InterPro" id="IPR049142">
    <property type="entry name" value="MS_channel_1st"/>
</dbReference>
<dbReference type="Proteomes" id="UP000191905">
    <property type="component" value="Unassembled WGS sequence"/>
</dbReference>
<dbReference type="SUPFAM" id="SSF82689">
    <property type="entry name" value="Mechanosensitive channel protein MscS (YggB), C-terminal domain"/>
    <property type="match status" value="1"/>
</dbReference>
<comment type="similarity">
    <text evidence="2">Belongs to the MscS (TC 1.A.23) family.</text>
</comment>